<dbReference type="Gramene" id="TraesCS1A03G0158400.1">
    <property type="protein sequence ID" value="TraesCS1A03G0158400.1.CDS1"/>
    <property type="gene ID" value="TraesCS1A03G0158400"/>
</dbReference>
<sequence length="310" mass="34982">MDAFSAAPVTPLPELAALMAACNVNARYELLQPITRVVVSPAASVELEFRLVAVRIRTGEFLLSTCRPAGEPNTCVALDQYFEFSIADIRFFQGKIYVLSKINETLRVLDLNNGYLDELPASPSCIEVVCGVRSEFAMTEEPHLQKDPWPYGHVVAGRYLVECNGKLLMVRRWARKPLMSFSYFSMTEFRDKDGYDLERTRRFKVFEVDLGRRMSHGRWKKVQGLDGWAMFVSSRCSKAVTAASHGAREDCVYFAHQWGRRDPDNPIGGSGVYNMRDGAITRPLLPEPAAVAGSLPWSRRFPAWVFPMEV</sequence>
<reference evidence="2" key="2">
    <citation type="submission" date="2018-10" db="UniProtKB">
        <authorList>
            <consortium name="EnsemblPlants"/>
        </authorList>
    </citation>
    <scope>IDENTIFICATION</scope>
</reference>
<feature type="domain" description="KIB1-4 beta-propeller" evidence="1">
    <location>
        <begin position="2"/>
        <end position="274"/>
    </location>
</feature>
<evidence type="ECO:0000259" key="1">
    <source>
        <dbReference type="Pfam" id="PF03478"/>
    </source>
</evidence>
<dbReference type="OrthoDB" id="694183at2759"/>
<organism evidence="2">
    <name type="scientific">Triticum aestivum</name>
    <name type="common">Wheat</name>
    <dbReference type="NCBI Taxonomy" id="4565"/>
    <lineage>
        <taxon>Eukaryota</taxon>
        <taxon>Viridiplantae</taxon>
        <taxon>Streptophyta</taxon>
        <taxon>Embryophyta</taxon>
        <taxon>Tracheophyta</taxon>
        <taxon>Spermatophyta</taxon>
        <taxon>Magnoliopsida</taxon>
        <taxon>Liliopsida</taxon>
        <taxon>Poales</taxon>
        <taxon>Poaceae</taxon>
        <taxon>BOP clade</taxon>
        <taxon>Pooideae</taxon>
        <taxon>Triticodae</taxon>
        <taxon>Triticeae</taxon>
        <taxon>Triticinae</taxon>
        <taxon>Triticum</taxon>
    </lineage>
</organism>
<dbReference type="OMA" id="WARKPLM"/>
<dbReference type="PANTHER" id="PTHR33110:SF151">
    <property type="entry name" value="DUF295 DOMAIN-CONTAINING PROTEIN"/>
    <property type="match status" value="1"/>
</dbReference>
<reference evidence="2" key="1">
    <citation type="submission" date="2018-08" db="EMBL/GenBank/DDBJ databases">
        <authorList>
            <person name="Rossello M."/>
        </authorList>
    </citation>
    <scope>NUCLEOTIDE SEQUENCE [LARGE SCALE GENOMIC DNA]</scope>
    <source>
        <strain evidence="2">cv. Chinese Spring</strain>
    </source>
</reference>
<protein>
    <recommendedName>
        <fullName evidence="1">KIB1-4 beta-propeller domain-containing protein</fullName>
    </recommendedName>
</protein>
<dbReference type="PANTHER" id="PTHR33110">
    <property type="entry name" value="F-BOX/KELCH-REPEAT PROTEIN-RELATED"/>
    <property type="match status" value="1"/>
</dbReference>
<keyword evidence="3" id="KW-1185">Reference proteome</keyword>
<dbReference type="AlphaFoldDB" id="A0A3B5XVZ7"/>
<dbReference type="Proteomes" id="UP000019116">
    <property type="component" value="Chromosome 1A"/>
</dbReference>
<proteinExistence type="predicted"/>
<evidence type="ECO:0000313" key="3">
    <source>
        <dbReference type="Proteomes" id="UP000019116"/>
    </source>
</evidence>
<accession>A0A3B5XVZ7</accession>
<dbReference type="Gramene" id="TraesCS1A02G064700.1">
    <property type="protein sequence ID" value="TraesCS1A02G064700.1.cds1"/>
    <property type="gene ID" value="TraesCS1A02G064700"/>
</dbReference>
<dbReference type="EnsemblPlants" id="TraesCS1A02G064700.1">
    <property type="protein sequence ID" value="TraesCS1A02G064700.1.cds1"/>
    <property type="gene ID" value="TraesCS1A02G064700"/>
</dbReference>
<dbReference type="InterPro" id="IPR005174">
    <property type="entry name" value="KIB1-4_b-propeller"/>
</dbReference>
<name>A0A3B5XVZ7_WHEAT</name>
<evidence type="ECO:0000313" key="2">
    <source>
        <dbReference type="EnsemblPlants" id="TraesCS1A02G064700.1.cds1"/>
    </source>
</evidence>
<dbReference type="Pfam" id="PF03478">
    <property type="entry name" value="Beta-prop_KIB1-4"/>
    <property type="match status" value="1"/>
</dbReference>